<dbReference type="InterPro" id="IPR043502">
    <property type="entry name" value="DNA/RNA_pol_sf"/>
</dbReference>
<dbReference type="InterPro" id="IPR050951">
    <property type="entry name" value="Retrovirus_Pol_polyprotein"/>
</dbReference>
<evidence type="ECO:0000256" key="12">
    <source>
        <dbReference type="PROSITE-ProRule" id="PRU00176"/>
    </source>
</evidence>
<dbReference type="CDD" id="cd09274">
    <property type="entry name" value="RNase_HI_RT_Ty3"/>
    <property type="match status" value="1"/>
</dbReference>
<feature type="region of interest" description="Disordered" evidence="14">
    <location>
        <begin position="1349"/>
        <end position="1381"/>
    </location>
</feature>
<feature type="region of interest" description="Disordered" evidence="14">
    <location>
        <begin position="400"/>
        <end position="464"/>
    </location>
</feature>
<dbReference type="Gene3D" id="1.10.340.70">
    <property type="match status" value="1"/>
</dbReference>
<evidence type="ECO:0000256" key="11">
    <source>
        <dbReference type="ARBA" id="ARBA00023268"/>
    </source>
</evidence>
<sequence length="1851" mass="211588">MAARNRSNSDHTRLISKSIFVTNFPDNTSAKDLWEVCKGYGTVVDVFIPNRKSRSGKRFAFVRFIKVGNVDRLVENLCTLWIGRMHLHANVVRYDRPPISSSRPNVAPRPTVKSVSRPSANGASSFVSVLKGNPNTINHISTSPAMVLDDECLVERDLDNFVLGEVKDFSSINNLLILLSNEGFQHVRLVYLGGLWVMIELPSIETKTRFMKHVGVASWFSQLRTAQSDFVSRERIVWIDIEGVPLHAWSRPTFSKIGSRWGEVLELEDNKDDCFARKRICIKTKQEDNILEKFKIIVRGKIFVVRAKELFVWSPSFKGVNDAEFVSDDDSVNGEEEKNDDMSKKVNLEDESDIEGVSETVFGDQDDPLVQELNQNSLPNEKEISSDPFNLYNLINKRDKGEENTGLDSSLPFPPGFTPADQVKSDRKNSPLHSHSGGLNSRVLEESQPTKDQGSPKDNLNQRVGGSILEVIDDMIKVGQAMGFTMEGSLGSKAKKDWIKELNNKHKVNFLSIQETKSDHISDMDIKSLWGNSKFDCTISESVGNSGGILCVWDPSVFCKENHIISDNFIALYGSWVSKKVKLLMISIYAPQSSASKRILWNYISNLIGCWDGHYMVMGDFNEVRCVEDRFGSEFNAQSANEFNCFISNSGLIEIQLEGYSFTWSLQSAKKMSKLDRFLVSDGLLSVFPHLSGICLDRHLSDHRPILLREVIFDYGPSPFRVYHSWLNFQDFDKMVLETWNNIDIDDRNKMVRFKKKLQILKKKIRLWVNDYRKKQSGHLEELRSNLRDIDKELDQGGTNEVILQRRLEILKNLHDINSANARDYMQKAKIQWAIEGDENSKFFHGIINRKRANLAIKGVMVDGDWVDDPCRVKEEFRLHFANRFRAPVDTRYKLNYTFPNKLQPDQMATLESPVSRDEVRNAVWGCGENKSPGPDGFSFEFFRKFWDTVVMESLHLSVSRAIEAGIFKGIKIDSTLNLSHLFYADDWALYREREGAEVDWGRSEYVKDATESLGGATLQGSLSVDISRDKALWVSVRLSRLGAEVNFLIPILCMGGGEGGLFGILVRERTRCRIGWEELGILHVEWEVWGLKGVGLQHSRQDGSYQSRFKQLDDSLDWGYLKSSRIEYRKQQCTLHICELKPPQLQQHESLVTERQTLREPHQLDSNVEYLRANLNIKGMSNSRRTSLSNVDYMLYPSLLRTVTDWKGKPSLRSTERSLLHDNIVPKPDLALELGKSISLTEAEEEAVAREVHATHARIVSGPDPEPMQEDQTGSNSGKLHVSLAGPNPEHMDDEFLATAYPKVHENLKLITDERVIEENPESHSGSMSSMKNLDDTYNFGDQFLYDKPTEDDQEKSKVIEESDSTIPDPSHQTVTSTPPVIAPFTDVSSIKPSSLVSPPPINTEATTITTSLPEITPFIALQQRVARLYGLFMVLGVGQTAEAAFQMLKQKFCSAPILALPEGSENFVVNCDASHKGFGAVLMQRDKMWRHYLYGTKCVVFTDHKSLQHILDQKELNMGQHRSLEFLSDYDCEIRYHPGRANMVADALSPEARKEENYVAVDLHGMIDKLEPHADEMLCLNNRSWILCFGDLRALIMHESHKSKYFIHPRSDKMYQDLKKLYWWPNMKAEIATYVSKCLTCAKVKAEYQKPSGLLVQPEIPQFTSHFWQSLQKALGTQLDMSTAYHPRTDGQSERTIQTLEDMLRAYVKWKPLEFQVRDKVMLKVSPWKGMTRFDKRGKLNPRYIRPFKILAKDEIVAYRLELPKQLRRVHSTFHVSNLKKCLSEETLAIPLDEIQVDDKLHFNEEPVKIMDREVKCLKQIHIPIVKVRWNSKRGPEFTWEREDQMQEK</sequence>
<evidence type="ECO:0000256" key="4">
    <source>
        <dbReference type="ARBA" id="ARBA00022801"/>
    </source>
</evidence>
<keyword evidence="1" id="KW-0645">Protease</keyword>
<dbReference type="InterPro" id="IPR012677">
    <property type="entry name" value="Nucleotide-bd_a/b_plait_sf"/>
</dbReference>
<keyword evidence="9" id="KW-0238">DNA-binding</keyword>
<evidence type="ECO:0000256" key="7">
    <source>
        <dbReference type="ARBA" id="ARBA00022918"/>
    </source>
</evidence>
<evidence type="ECO:0000256" key="9">
    <source>
        <dbReference type="ARBA" id="ARBA00023125"/>
    </source>
</evidence>
<keyword evidence="8" id="KW-0808">Transferase</keyword>
<dbReference type="InterPro" id="IPR036691">
    <property type="entry name" value="Endo/exonu/phosph_ase_sf"/>
</dbReference>
<gene>
    <name evidence="17" type="ORF">Tco_1006889</name>
</gene>
<dbReference type="InterPro" id="IPR005135">
    <property type="entry name" value="Endo/exonuclease/phosphatase"/>
</dbReference>
<dbReference type="Gene3D" id="3.30.70.330">
    <property type="match status" value="1"/>
</dbReference>
<dbReference type="SUPFAM" id="SSF56219">
    <property type="entry name" value="DNase I-like"/>
    <property type="match status" value="1"/>
</dbReference>
<dbReference type="Pfam" id="PF24626">
    <property type="entry name" value="SH3_Tf2-1"/>
    <property type="match status" value="1"/>
</dbReference>
<evidence type="ECO:0000256" key="8">
    <source>
        <dbReference type="ARBA" id="ARBA00022932"/>
    </source>
</evidence>
<feature type="compositionally biased region" description="Polar residues" evidence="14">
    <location>
        <begin position="450"/>
        <end position="464"/>
    </location>
</feature>
<protein>
    <submittedName>
        <fullName evidence="17">RNA-directed DNA polymerase, eukaryota</fullName>
    </submittedName>
</protein>
<evidence type="ECO:0000256" key="10">
    <source>
        <dbReference type="ARBA" id="ARBA00023172"/>
    </source>
</evidence>
<dbReference type="SUPFAM" id="SSF53098">
    <property type="entry name" value="Ribonuclease H-like"/>
    <property type="match status" value="1"/>
</dbReference>
<evidence type="ECO:0000313" key="18">
    <source>
        <dbReference type="Proteomes" id="UP001151760"/>
    </source>
</evidence>
<feature type="region of interest" description="Disordered" evidence="14">
    <location>
        <begin position="99"/>
        <end position="121"/>
    </location>
</feature>
<dbReference type="CDD" id="cd00590">
    <property type="entry name" value="RRM_SF"/>
    <property type="match status" value="1"/>
</dbReference>
<dbReference type="InterPro" id="IPR036397">
    <property type="entry name" value="RNaseH_sf"/>
</dbReference>
<accession>A0ABQ5FJ57</accession>
<dbReference type="PROSITE" id="PS50994">
    <property type="entry name" value="INTEGRASE"/>
    <property type="match status" value="1"/>
</dbReference>
<dbReference type="EMBL" id="BQNB010017454">
    <property type="protein sequence ID" value="GJT63356.1"/>
    <property type="molecule type" value="Genomic_DNA"/>
</dbReference>
<dbReference type="InterPro" id="IPR041577">
    <property type="entry name" value="RT_RNaseH_2"/>
</dbReference>
<feature type="compositionally biased region" description="Polar residues" evidence="14">
    <location>
        <begin position="1366"/>
        <end position="1380"/>
    </location>
</feature>
<keyword evidence="3" id="KW-0064">Aspartyl protease</keyword>
<reference evidence="17" key="1">
    <citation type="journal article" date="2022" name="Int. J. Mol. Sci.">
        <title>Draft Genome of Tanacetum Coccineum: Genomic Comparison of Closely Related Tanacetum-Family Plants.</title>
        <authorList>
            <person name="Yamashiro T."/>
            <person name="Shiraishi A."/>
            <person name="Nakayama K."/>
            <person name="Satake H."/>
        </authorList>
    </citation>
    <scope>NUCLEOTIDE SEQUENCE</scope>
</reference>
<keyword evidence="4" id="KW-0378">Hydrolase</keyword>
<feature type="region of interest" description="Disordered" evidence="14">
    <location>
        <begin position="1257"/>
        <end position="1279"/>
    </location>
</feature>
<reference evidence="17" key="2">
    <citation type="submission" date="2022-01" db="EMBL/GenBank/DDBJ databases">
        <authorList>
            <person name="Yamashiro T."/>
            <person name="Shiraishi A."/>
            <person name="Satake H."/>
            <person name="Nakayama K."/>
        </authorList>
    </citation>
    <scope>NUCLEOTIDE SEQUENCE</scope>
</reference>
<evidence type="ECO:0000256" key="3">
    <source>
        <dbReference type="ARBA" id="ARBA00022750"/>
    </source>
</evidence>
<comment type="caution">
    <text evidence="17">The sequence shown here is derived from an EMBL/GenBank/DDBJ whole genome shotgun (WGS) entry which is preliminary data.</text>
</comment>
<dbReference type="SUPFAM" id="SSF54928">
    <property type="entry name" value="RNA-binding domain, RBD"/>
    <property type="match status" value="1"/>
</dbReference>
<keyword evidence="8" id="KW-0548">Nucleotidyltransferase</keyword>
<keyword evidence="7 17" id="KW-0695">RNA-directed DNA polymerase</keyword>
<dbReference type="Pfam" id="PF00076">
    <property type="entry name" value="RRM_1"/>
    <property type="match status" value="1"/>
</dbReference>
<dbReference type="InterPro" id="IPR001584">
    <property type="entry name" value="Integrase_cat-core"/>
</dbReference>
<dbReference type="PANTHER" id="PTHR37984">
    <property type="entry name" value="PROTEIN CBG26694"/>
    <property type="match status" value="1"/>
</dbReference>
<evidence type="ECO:0000256" key="6">
    <source>
        <dbReference type="ARBA" id="ARBA00022908"/>
    </source>
</evidence>
<organism evidence="17 18">
    <name type="scientific">Tanacetum coccineum</name>
    <dbReference type="NCBI Taxonomy" id="301880"/>
    <lineage>
        <taxon>Eukaryota</taxon>
        <taxon>Viridiplantae</taxon>
        <taxon>Streptophyta</taxon>
        <taxon>Embryophyta</taxon>
        <taxon>Tracheophyta</taxon>
        <taxon>Spermatophyta</taxon>
        <taxon>Magnoliopsida</taxon>
        <taxon>eudicotyledons</taxon>
        <taxon>Gunneridae</taxon>
        <taxon>Pentapetalae</taxon>
        <taxon>asterids</taxon>
        <taxon>campanulids</taxon>
        <taxon>Asterales</taxon>
        <taxon>Asteraceae</taxon>
        <taxon>Asteroideae</taxon>
        <taxon>Anthemideae</taxon>
        <taxon>Anthemidinae</taxon>
        <taxon>Tanacetum</taxon>
    </lineage>
</organism>
<feature type="domain" description="Integrase catalytic" evidence="16">
    <location>
        <begin position="1663"/>
        <end position="1752"/>
    </location>
</feature>
<feature type="domain" description="RRM" evidence="15">
    <location>
        <begin position="17"/>
        <end position="104"/>
    </location>
</feature>
<keyword evidence="18" id="KW-1185">Reference proteome</keyword>
<proteinExistence type="predicted"/>
<keyword evidence="10" id="KW-0233">DNA recombination</keyword>
<dbReference type="PANTHER" id="PTHR37984:SF5">
    <property type="entry name" value="PROTEIN NYNRIN-LIKE"/>
    <property type="match status" value="1"/>
</dbReference>
<keyword evidence="11" id="KW-0511">Multifunctional enzyme</keyword>
<dbReference type="InterPro" id="IPR000504">
    <property type="entry name" value="RRM_dom"/>
</dbReference>
<dbReference type="InterPro" id="IPR012337">
    <property type="entry name" value="RNaseH-like_sf"/>
</dbReference>
<dbReference type="Proteomes" id="UP001151760">
    <property type="component" value="Unassembled WGS sequence"/>
</dbReference>
<evidence type="ECO:0000256" key="1">
    <source>
        <dbReference type="ARBA" id="ARBA00022670"/>
    </source>
</evidence>
<dbReference type="PROSITE" id="PS50102">
    <property type="entry name" value="RRM"/>
    <property type="match status" value="1"/>
</dbReference>
<evidence type="ECO:0000313" key="17">
    <source>
        <dbReference type="EMBL" id="GJT63356.1"/>
    </source>
</evidence>
<dbReference type="Pfam" id="PF17919">
    <property type="entry name" value="RT_RNaseH_2"/>
    <property type="match status" value="1"/>
</dbReference>
<dbReference type="Pfam" id="PF14529">
    <property type="entry name" value="Exo_endo_phos_2"/>
    <property type="match status" value="1"/>
</dbReference>
<dbReference type="InterPro" id="IPR041588">
    <property type="entry name" value="Integrase_H2C2"/>
</dbReference>
<dbReference type="SUPFAM" id="SSF56672">
    <property type="entry name" value="DNA/RNA polymerases"/>
    <property type="match status" value="1"/>
</dbReference>
<evidence type="ECO:0000256" key="5">
    <source>
        <dbReference type="ARBA" id="ARBA00022842"/>
    </source>
</evidence>
<keyword evidence="8" id="KW-0239">DNA-directed DNA polymerase</keyword>
<keyword evidence="5" id="KW-0460">Magnesium</keyword>
<dbReference type="InterPro" id="IPR035979">
    <property type="entry name" value="RBD_domain_sf"/>
</dbReference>
<keyword evidence="12" id="KW-0694">RNA-binding</keyword>
<dbReference type="SMART" id="SM00360">
    <property type="entry name" value="RRM"/>
    <property type="match status" value="1"/>
</dbReference>
<dbReference type="GO" id="GO:0003964">
    <property type="term" value="F:RNA-directed DNA polymerase activity"/>
    <property type="evidence" value="ECO:0007669"/>
    <property type="project" value="UniProtKB-KW"/>
</dbReference>
<evidence type="ECO:0000259" key="15">
    <source>
        <dbReference type="PROSITE" id="PS50102"/>
    </source>
</evidence>
<name>A0ABQ5FJ57_9ASTR</name>
<evidence type="ECO:0000256" key="14">
    <source>
        <dbReference type="SAM" id="MobiDB-lite"/>
    </source>
</evidence>
<keyword evidence="6" id="KW-0229">DNA integration</keyword>
<dbReference type="Gene3D" id="3.30.420.10">
    <property type="entry name" value="Ribonuclease H-like superfamily/Ribonuclease H"/>
    <property type="match status" value="1"/>
</dbReference>
<dbReference type="Gene3D" id="3.60.10.10">
    <property type="entry name" value="Endonuclease/exonuclease/phosphatase"/>
    <property type="match status" value="1"/>
</dbReference>
<dbReference type="Pfam" id="PF17921">
    <property type="entry name" value="Integrase_H2C2"/>
    <property type="match status" value="1"/>
</dbReference>
<dbReference type="InterPro" id="IPR056924">
    <property type="entry name" value="SH3_Tf2-1"/>
</dbReference>
<feature type="coiled-coil region" evidence="13">
    <location>
        <begin position="773"/>
        <end position="800"/>
    </location>
</feature>
<evidence type="ECO:0000259" key="16">
    <source>
        <dbReference type="PROSITE" id="PS50994"/>
    </source>
</evidence>
<feature type="compositionally biased region" description="Basic and acidic residues" evidence="14">
    <location>
        <begin position="1349"/>
        <end position="1362"/>
    </location>
</feature>
<evidence type="ECO:0000256" key="2">
    <source>
        <dbReference type="ARBA" id="ARBA00022723"/>
    </source>
</evidence>
<keyword evidence="13" id="KW-0175">Coiled coil</keyword>
<keyword evidence="2" id="KW-0479">Metal-binding</keyword>
<evidence type="ECO:0000256" key="13">
    <source>
        <dbReference type="SAM" id="Coils"/>
    </source>
</evidence>